<dbReference type="Gene3D" id="1.10.530.40">
    <property type="match status" value="1"/>
</dbReference>
<dbReference type="RefSeq" id="WP_145733660.1">
    <property type="nucleotide sequence ID" value="NZ_VITR01000009.1"/>
</dbReference>
<name>A0A560H482_9PROT</name>
<evidence type="ECO:0000256" key="2">
    <source>
        <dbReference type="ARBA" id="ARBA00022638"/>
    </source>
</evidence>
<organism evidence="4 5">
    <name type="scientific">Nitrospirillum amazonense</name>
    <dbReference type="NCBI Taxonomy" id="28077"/>
    <lineage>
        <taxon>Bacteria</taxon>
        <taxon>Pseudomonadati</taxon>
        <taxon>Pseudomonadota</taxon>
        <taxon>Alphaproteobacteria</taxon>
        <taxon>Rhodospirillales</taxon>
        <taxon>Azospirillaceae</taxon>
        <taxon>Nitrospirillum</taxon>
    </lineage>
</organism>
<evidence type="ECO:0000313" key="4">
    <source>
        <dbReference type="EMBL" id="TWB40420.1"/>
    </source>
</evidence>
<keyword evidence="5" id="KW-1185">Reference proteome</keyword>
<dbReference type="GO" id="GO:0042742">
    <property type="term" value="P:defense response to bacterium"/>
    <property type="evidence" value="ECO:0007669"/>
    <property type="project" value="UniProtKB-KW"/>
</dbReference>
<dbReference type="OrthoDB" id="8808411at2"/>
<feature type="domain" description="Pesticin C-terminal" evidence="3">
    <location>
        <begin position="154"/>
        <end position="299"/>
    </location>
</feature>
<accession>A0A560H482</accession>
<dbReference type="Proteomes" id="UP000315751">
    <property type="component" value="Unassembled WGS sequence"/>
</dbReference>
<dbReference type="GO" id="GO:0031640">
    <property type="term" value="P:killing of cells of another organism"/>
    <property type="evidence" value="ECO:0007669"/>
    <property type="project" value="UniProtKB-KW"/>
</dbReference>
<sequence length="362" mass="39377">MTDDLSTIRSAARTSGTVLDDPDDLENLAIFHWLGHHALINRKGARHFVIGSELLTLFWQARFKKFGSADEIKHLLAPLAGRHPDTVALGTLTRLLAGIGDTPHNNAEVITMTAAAILAGRLWFLDVPRRMPVVVTRTDPAVYQALNGQYGTTINFTFLSQFEGGQQLRGYVPFGNDGLVAGSSGMTVATGFDVGQKKEAELKAMGLPQDVITLVSPFAHHKFKGMTKIQVAKWVKDTAPLPILTKAQADAVDKAVHGDVLNAIKNAWDQGRDKGVPAFTELPTPWQTVLFSRAFHQGNGVASTSVAQPFFTAAFAGKWDEAVTALRNYAVSQDWYKQRVTSEAAYLDTQKPPPVTPPGRHG</sequence>
<evidence type="ECO:0000256" key="1">
    <source>
        <dbReference type="ARBA" id="ARBA00022529"/>
    </source>
</evidence>
<dbReference type="AlphaFoldDB" id="A0A560H482"/>
<comment type="caution">
    <text evidence="4">The sequence shown here is derived from an EMBL/GenBank/DDBJ whole genome shotgun (WGS) entry which is preliminary data.</text>
</comment>
<evidence type="ECO:0000259" key="3">
    <source>
        <dbReference type="Pfam" id="PF16754"/>
    </source>
</evidence>
<dbReference type="Pfam" id="PF16754">
    <property type="entry name" value="Pesticin"/>
    <property type="match status" value="1"/>
</dbReference>
<protein>
    <submittedName>
        <fullName evidence="4">Phage lysozyme-like predicted toxin</fullName>
    </submittedName>
</protein>
<evidence type="ECO:0000313" key="5">
    <source>
        <dbReference type="Proteomes" id="UP000315751"/>
    </source>
</evidence>
<reference evidence="4 5" key="1">
    <citation type="submission" date="2019-06" db="EMBL/GenBank/DDBJ databases">
        <title>Genomic Encyclopedia of Type Strains, Phase IV (KMG-V): Genome sequencing to study the core and pangenomes of soil and plant-associated prokaryotes.</title>
        <authorList>
            <person name="Whitman W."/>
        </authorList>
    </citation>
    <scope>NUCLEOTIDE SEQUENCE [LARGE SCALE GENOMIC DNA]</scope>
    <source>
        <strain evidence="4 5">BR 11622</strain>
    </source>
</reference>
<dbReference type="GO" id="GO:0003796">
    <property type="term" value="F:lysozyme activity"/>
    <property type="evidence" value="ECO:0007669"/>
    <property type="project" value="InterPro"/>
</dbReference>
<dbReference type="InterPro" id="IPR031922">
    <property type="entry name" value="Pesticin_C"/>
</dbReference>
<dbReference type="EMBL" id="VITR01000009">
    <property type="protein sequence ID" value="TWB40420.1"/>
    <property type="molecule type" value="Genomic_DNA"/>
</dbReference>
<keyword evidence="1" id="KW-0929">Antimicrobial</keyword>
<gene>
    <name evidence="4" type="ORF">FBZ90_10923</name>
</gene>
<dbReference type="InterPro" id="IPR023347">
    <property type="entry name" value="Lysozyme_dom_sf"/>
</dbReference>
<proteinExistence type="predicted"/>
<keyword evidence="2" id="KW-0081">Bacteriolytic enzyme</keyword>